<evidence type="ECO:0000313" key="2">
    <source>
        <dbReference type="Proteomes" id="UP000199107"/>
    </source>
</evidence>
<gene>
    <name evidence="1" type="ORF">SAMN05192555_11917</name>
</gene>
<keyword evidence="2" id="KW-1185">Reference proteome</keyword>
<organism evidence="1 2">
    <name type="scientific">Franzmannia pantelleriensis</name>
    <dbReference type="NCBI Taxonomy" id="48727"/>
    <lineage>
        <taxon>Bacteria</taxon>
        <taxon>Pseudomonadati</taxon>
        <taxon>Pseudomonadota</taxon>
        <taxon>Gammaproteobacteria</taxon>
        <taxon>Oceanospirillales</taxon>
        <taxon>Halomonadaceae</taxon>
        <taxon>Franzmannia</taxon>
    </lineage>
</organism>
<protein>
    <submittedName>
        <fullName evidence="1">Uncharacterized protein</fullName>
    </submittedName>
</protein>
<evidence type="ECO:0000313" key="1">
    <source>
        <dbReference type="EMBL" id="SDM76526.1"/>
    </source>
</evidence>
<reference evidence="2" key="1">
    <citation type="submission" date="2016-10" db="EMBL/GenBank/DDBJ databases">
        <authorList>
            <person name="Varghese N."/>
            <person name="Submissions S."/>
        </authorList>
    </citation>
    <scope>NUCLEOTIDE SEQUENCE [LARGE SCALE GENOMIC DNA]</scope>
    <source>
        <strain evidence="2">AAP</strain>
    </source>
</reference>
<dbReference type="EMBL" id="FNGH01000019">
    <property type="protein sequence ID" value="SDM76526.1"/>
    <property type="molecule type" value="Genomic_DNA"/>
</dbReference>
<accession>A0A1G9VX70</accession>
<dbReference type="Proteomes" id="UP000199107">
    <property type="component" value="Unassembled WGS sequence"/>
</dbReference>
<dbReference type="STRING" id="48727.SAMN05192555_11917"/>
<sequence length="75" mass="9092">MAVFANFCGMLQRYMDTSQPLPDTPLWEEFRPLDPTSLEHDRRSGRPPRYWRDMDDETFAQKVHEHQDKLDTFYQ</sequence>
<proteinExistence type="predicted"/>
<name>A0A1G9VX70_9GAMM</name>
<dbReference type="AlphaFoldDB" id="A0A1G9VX70"/>